<dbReference type="PANTHER" id="PTHR40274">
    <property type="entry name" value="VIRGINIAMYCIN B LYASE"/>
    <property type="match status" value="1"/>
</dbReference>
<evidence type="ECO:0000256" key="1">
    <source>
        <dbReference type="SAM" id="SignalP"/>
    </source>
</evidence>
<dbReference type="InterPro" id="IPR011042">
    <property type="entry name" value="6-blade_b-propeller_TolB-like"/>
</dbReference>
<keyword evidence="4" id="KW-1185">Reference proteome</keyword>
<dbReference type="Gene3D" id="2.120.10.30">
    <property type="entry name" value="TolB, C-terminal domain"/>
    <property type="match status" value="1"/>
</dbReference>
<protein>
    <submittedName>
        <fullName evidence="3">SMP-30/gluconolactonase/LRE family protein</fullName>
    </submittedName>
</protein>
<proteinExistence type="predicted"/>
<dbReference type="SUPFAM" id="SSF50969">
    <property type="entry name" value="YVTN repeat-like/Quinoprotein amine dehydrogenase"/>
    <property type="match status" value="1"/>
</dbReference>
<dbReference type="AlphaFoldDB" id="A0AAJ1U837"/>
<organism evidence="3 4">
    <name type="scientific">Rhodalgimonas zhirmunskyi</name>
    <dbReference type="NCBI Taxonomy" id="2964767"/>
    <lineage>
        <taxon>Bacteria</taxon>
        <taxon>Pseudomonadati</taxon>
        <taxon>Pseudomonadota</taxon>
        <taxon>Alphaproteobacteria</taxon>
        <taxon>Rhodobacterales</taxon>
        <taxon>Roseobacteraceae</taxon>
        <taxon>Rhodalgimonas</taxon>
    </lineage>
</organism>
<dbReference type="RefSeq" id="WP_317626958.1">
    <property type="nucleotide sequence ID" value="NZ_JANFFA010000004.1"/>
</dbReference>
<dbReference type="Gene3D" id="2.130.10.10">
    <property type="entry name" value="YVTN repeat-like/Quinoprotein amine dehydrogenase"/>
    <property type="match status" value="1"/>
</dbReference>
<sequence>MRRSNRIRRAVSLVALCAGMAGAAMAEGYKVETLVPGSKFHGVHGLGISPEGALFAGSVIGQELYRVDRTSGAVTSEIAPPQGMADDIAFAPDGTMAWTGFLTGQIFARAPGGEVRQLAEGLPGINSLAYGADGRLFATQVFLADALYEIDPKGEAAPRKIAEGMGGLNGFEVGPDGKIIGPLWFKGQVARVDVESGAIEVVAEGFKVPAAVNLDSKGNIWVVDTALGELVRLDPDGGNRKVVAQLSTSLDNLAIDDKDMIYVSNMADNGVQEINPETGAVRQVVKGALSMPSGLAIMADGEKETLYVADLFAYRSVDVASGEVTDHARMQADHIEYPFNARANGAHVVLSSWFTSTVQVMDRESGHSVKMMHGFAAPYDAVEMPDGSLLVLEVGTGQLTRVTGDEGETREAVATGLVLPVGMVLDGQNAVWITEAGAGTVSRIDLGSGEKTVIAQGLAMPEGMDMAPDGRLIVAEVGKQRVIAITPGEEGIEVLAEGLPVGMPAAAGMPPAYVPTGIAVGRDGAVYVSSDLDNSILKLSPQ</sequence>
<dbReference type="SUPFAM" id="SSF101898">
    <property type="entry name" value="NHL repeat"/>
    <property type="match status" value="1"/>
</dbReference>
<feature type="signal peptide" evidence="1">
    <location>
        <begin position="1"/>
        <end position="26"/>
    </location>
</feature>
<gene>
    <name evidence="3" type="ORF">NOI20_14545</name>
</gene>
<reference evidence="3" key="2">
    <citation type="submission" date="2023-04" db="EMBL/GenBank/DDBJ databases">
        <title>'Rhodoalgimonas zhirmunskyi' gen. nov., isolated from a red alga.</title>
        <authorList>
            <person name="Nedashkovskaya O.I."/>
            <person name="Otstavnykh N.Y."/>
            <person name="Bystritskaya E.P."/>
            <person name="Balabanova L.A."/>
            <person name="Isaeva M.P."/>
        </authorList>
    </citation>
    <scope>NUCLEOTIDE SEQUENCE</scope>
    <source>
        <strain evidence="3">10Alg 79</strain>
    </source>
</reference>
<feature type="domain" description="SMP-30/Gluconolactonase/LRE-like region" evidence="2">
    <location>
        <begin position="187"/>
        <end position="308"/>
    </location>
</feature>
<feature type="chain" id="PRO_5042585586" evidence="1">
    <location>
        <begin position="27"/>
        <end position="542"/>
    </location>
</feature>
<dbReference type="EMBL" id="JANFFA010000004">
    <property type="protein sequence ID" value="MDQ2095335.1"/>
    <property type="molecule type" value="Genomic_DNA"/>
</dbReference>
<keyword evidence="1" id="KW-0732">Signal</keyword>
<dbReference type="InterPro" id="IPR013658">
    <property type="entry name" value="SGL"/>
</dbReference>
<evidence type="ECO:0000313" key="4">
    <source>
        <dbReference type="Proteomes" id="UP001227162"/>
    </source>
</evidence>
<dbReference type="Proteomes" id="UP001227162">
    <property type="component" value="Unassembled WGS sequence"/>
</dbReference>
<name>A0AAJ1U837_9RHOB</name>
<dbReference type="SUPFAM" id="SSF63829">
    <property type="entry name" value="Calcium-dependent phosphotriesterase"/>
    <property type="match status" value="1"/>
</dbReference>
<dbReference type="PANTHER" id="PTHR40274:SF4">
    <property type="entry name" value="BLL1406 PROTEIN"/>
    <property type="match status" value="1"/>
</dbReference>
<dbReference type="InterPro" id="IPR015943">
    <property type="entry name" value="WD40/YVTN_repeat-like_dom_sf"/>
</dbReference>
<dbReference type="Gene3D" id="2.40.10.500">
    <property type="match status" value="1"/>
</dbReference>
<dbReference type="InterPro" id="IPR051344">
    <property type="entry name" value="Vgb"/>
</dbReference>
<evidence type="ECO:0000313" key="3">
    <source>
        <dbReference type="EMBL" id="MDQ2095335.1"/>
    </source>
</evidence>
<accession>A0AAJ1U837</accession>
<dbReference type="InterPro" id="IPR011044">
    <property type="entry name" value="Quino_amine_DH_bsu"/>
</dbReference>
<evidence type="ECO:0000259" key="2">
    <source>
        <dbReference type="Pfam" id="PF08450"/>
    </source>
</evidence>
<comment type="caution">
    <text evidence="3">The sequence shown here is derived from an EMBL/GenBank/DDBJ whole genome shotgun (WGS) entry which is preliminary data.</text>
</comment>
<reference evidence="3" key="1">
    <citation type="submission" date="2022-07" db="EMBL/GenBank/DDBJ databases">
        <authorList>
            <person name="Otstavnykh N."/>
            <person name="Isaeva M."/>
            <person name="Bystritskaya E."/>
        </authorList>
    </citation>
    <scope>NUCLEOTIDE SEQUENCE</scope>
    <source>
        <strain evidence="3">10Alg 79</strain>
    </source>
</reference>
<dbReference type="Pfam" id="PF08450">
    <property type="entry name" value="SGL"/>
    <property type="match status" value="1"/>
</dbReference>